<dbReference type="AlphaFoldDB" id="I0LA13"/>
<keyword evidence="3 5" id="KW-1133">Transmembrane helix</keyword>
<feature type="transmembrane region" description="Helical" evidence="5">
    <location>
        <begin position="142"/>
        <end position="160"/>
    </location>
</feature>
<dbReference type="InterPro" id="IPR009908">
    <property type="entry name" value="Methylamine_util_MauE"/>
</dbReference>
<dbReference type="Proteomes" id="UP000003448">
    <property type="component" value="Unassembled WGS sequence"/>
</dbReference>
<evidence type="ECO:0000256" key="3">
    <source>
        <dbReference type="ARBA" id="ARBA00022989"/>
    </source>
</evidence>
<name>I0LA13_9ACTN</name>
<evidence type="ECO:0000313" key="7">
    <source>
        <dbReference type="EMBL" id="CCH20660.1"/>
    </source>
</evidence>
<evidence type="ECO:0000256" key="1">
    <source>
        <dbReference type="ARBA" id="ARBA00004141"/>
    </source>
</evidence>
<reference evidence="8" key="1">
    <citation type="journal article" date="2012" name="J. Bacteriol.">
        <title>Genome Sequence of Micromonospora lupini Lupac 08, Isolated from Root Nodules of Lupinus angustifolius.</title>
        <authorList>
            <person name="Alonso-Vega P."/>
            <person name="Normand P."/>
            <person name="Bacigalupe R."/>
            <person name="Pujic P."/>
            <person name="Lajus A."/>
            <person name="Vallenet D."/>
            <person name="Carro L."/>
            <person name="Coll P."/>
            <person name="Trujillo M.E."/>
        </authorList>
    </citation>
    <scope>NUCLEOTIDE SEQUENCE [LARGE SCALE GENOMIC DNA]</scope>
    <source>
        <strain evidence="8">Lupac 08</strain>
    </source>
</reference>
<dbReference type="RefSeq" id="WP_007463835.1">
    <property type="nucleotide sequence ID" value="NZ_HF570108.1"/>
</dbReference>
<evidence type="ECO:0000259" key="6">
    <source>
        <dbReference type="Pfam" id="PF07291"/>
    </source>
</evidence>
<feature type="domain" description="Methylamine utilisation protein MauE" evidence="6">
    <location>
        <begin position="10"/>
        <end position="130"/>
    </location>
</feature>
<sequence length="179" mass="17954">MASISIVGILFVNCVAAALLMQAAAAKTVDGAQLGRALREIGLPWASGSGLVRLVALLELCAAVAVVVEPTRRAGALLVAALGLSFAVVGLVGAVRGSEEPCGCFGRTEGAPFGPVNIALGVGLLAVAVGNLAVADVAANEPAGPVIGAALAALLLSLYANRRWILPIVRPLFPQSDRV</sequence>
<evidence type="ECO:0000256" key="5">
    <source>
        <dbReference type="SAM" id="Phobius"/>
    </source>
</evidence>
<proteinExistence type="predicted"/>
<comment type="caution">
    <text evidence="7">The sequence shown here is derived from an EMBL/GenBank/DDBJ whole genome shotgun (WGS) entry which is preliminary data.</text>
</comment>
<keyword evidence="8" id="KW-1185">Reference proteome</keyword>
<organism evidence="7 8">
    <name type="scientific">Micromonospora lupini str. Lupac 08</name>
    <dbReference type="NCBI Taxonomy" id="1150864"/>
    <lineage>
        <taxon>Bacteria</taxon>
        <taxon>Bacillati</taxon>
        <taxon>Actinomycetota</taxon>
        <taxon>Actinomycetes</taxon>
        <taxon>Micromonosporales</taxon>
        <taxon>Micromonosporaceae</taxon>
        <taxon>Micromonospora</taxon>
    </lineage>
</organism>
<dbReference type="GO" id="GO:0030416">
    <property type="term" value="P:methylamine metabolic process"/>
    <property type="evidence" value="ECO:0007669"/>
    <property type="project" value="InterPro"/>
</dbReference>
<evidence type="ECO:0000313" key="8">
    <source>
        <dbReference type="Proteomes" id="UP000003448"/>
    </source>
</evidence>
<feature type="transmembrane region" description="Helical" evidence="5">
    <location>
        <begin position="75"/>
        <end position="95"/>
    </location>
</feature>
<feature type="transmembrane region" description="Helical" evidence="5">
    <location>
        <begin position="115"/>
        <end position="135"/>
    </location>
</feature>
<feature type="transmembrane region" description="Helical" evidence="5">
    <location>
        <begin position="50"/>
        <end position="68"/>
    </location>
</feature>
<dbReference type="STRING" id="1150864.MILUP08_45544"/>
<dbReference type="GO" id="GO:0016020">
    <property type="term" value="C:membrane"/>
    <property type="evidence" value="ECO:0007669"/>
    <property type="project" value="UniProtKB-SubCell"/>
</dbReference>
<dbReference type="Pfam" id="PF07291">
    <property type="entry name" value="MauE"/>
    <property type="match status" value="1"/>
</dbReference>
<protein>
    <submittedName>
        <fullName evidence="7">Putative permease</fullName>
    </submittedName>
</protein>
<dbReference type="EMBL" id="CAIE01000039">
    <property type="protein sequence ID" value="CCH20660.1"/>
    <property type="molecule type" value="Genomic_DNA"/>
</dbReference>
<keyword evidence="2 5" id="KW-0812">Transmembrane</keyword>
<comment type="subcellular location">
    <subcellularLocation>
        <location evidence="1">Membrane</location>
        <topology evidence="1">Multi-pass membrane protein</topology>
    </subcellularLocation>
</comment>
<gene>
    <name evidence="7" type="ORF">MILUP08_45544</name>
</gene>
<evidence type="ECO:0000256" key="4">
    <source>
        <dbReference type="ARBA" id="ARBA00023136"/>
    </source>
</evidence>
<evidence type="ECO:0000256" key="2">
    <source>
        <dbReference type="ARBA" id="ARBA00022692"/>
    </source>
</evidence>
<keyword evidence="4 5" id="KW-0472">Membrane</keyword>
<accession>I0LA13</accession>